<keyword evidence="2" id="KW-0808">Transferase</keyword>
<protein>
    <submittedName>
        <fullName evidence="2">Prenyltransferase</fullName>
    </submittedName>
</protein>
<dbReference type="Proteomes" id="UP000623467">
    <property type="component" value="Unassembled WGS sequence"/>
</dbReference>
<evidence type="ECO:0000313" key="2">
    <source>
        <dbReference type="EMBL" id="KAF7371196.1"/>
    </source>
</evidence>
<keyword evidence="1" id="KW-1133">Transmembrane helix</keyword>
<evidence type="ECO:0000313" key="3">
    <source>
        <dbReference type="Proteomes" id="UP000623467"/>
    </source>
</evidence>
<organism evidence="2 3">
    <name type="scientific">Mycena sanguinolenta</name>
    <dbReference type="NCBI Taxonomy" id="230812"/>
    <lineage>
        <taxon>Eukaryota</taxon>
        <taxon>Fungi</taxon>
        <taxon>Dikarya</taxon>
        <taxon>Basidiomycota</taxon>
        <taxon>Agaricomycotina</taxon>
        <taxon>Agaricomycetes</taxon>
        <taxon>Agaricomycetidae</taxon>
        <taxon>Agaricales</taxon>
        <taxon>Marasmiineae</taxon>
        <taxon>Mycenaceae</taxon>
        <taxon>Mycena</taxon>
    </lineage>
</organism>
<feature type="transmembrane region" description="Helical" evidence="1">
    <location>
        <begin position="7"/>
        <end position="24"/>
    </location>
</feature>
<dbReference type="Gene3D" id="1.20.120.1780">
    <property type="entry name" value="UbiA prenyltransferase"/>
    <property type="match status" value="1"/>
</dbReference>
<accession>A0A8H6Z7F7</accession>
<evidence type="ECO:0000256" key="1">
    <source>
        <dbReference type="SAM" id="Phobius"/>
    </source>
</evidence>
<sequence length="66" mass="7406">MNRQGILFFVVAIGGTLIHLGWQFRTVDLGVPESCWRNFKSNGTLGWVVWGGLMLDYVLANSQFTS</sequence>
<keyword evidence="1" id="KW-0812">Transmembrane</keyword>
<gene>
    <name evidence="2" type="ORF">MSAN_00755100</name>
</gene>
<reference evidence="2" key="1">
    <citation type="submission" date="2020-05" db="EMBL/GenBank/DDBJ databases">
        <title>Mycena genomes resolve the evolution of fungal bioluminescence.</title>
        <authorList>
            <person name="Tsai I.J."/>
        </authorList>
    </citation>
    <scope>NUCLEOTIDE SEQUENCE</scope>
    <source>
        <strain evidence="2">160909Yilan</strain>
    </source>
</reference>
<name>A0A8H6Z7F7_9AGAR</name>
<dbReference type="EMBL" id="JACAZH010000004">
    <property type="protein sequence ID" value="KAF7371196.1"/>
    <property type="molecule type" value="Genomic_DNA"/>
</dbReference>
<comment type="caution">
    <text evidence="2">The sequence shown here is derived from an EMBL/GenBank/DDBJ whole genome shotgun (WGS) entry which is preliminary data.</text>
</comment>
<keyword evidence="3" id="KW-1185">Reference proteome</keyword>
<dbReference type="OrthoDB" id="18170at2759"/>
<feature type="transmembrane region" description="Helical" evidence="1">
    <location>
        <begin position="44"/>
        <end position="60"/>
    </location>
</feature>
<keyword evidence="1" id="KW-0472">Membrane</keyword>
<dbReference type="AlphaFoldDB" id="A0A8H6Z7F7"/>
<dbReference type="GO" id="GO:0016740">
    <property type="term" value="F:transferase activity"/>
    <property type="evidence" value="ECO:0007669"/>
    <property type="project" value="UniProtKB-KW"/>
</dbReference>
<proteinExistence type="predicted"/>